<proteinExistence type="predicted"/>
<sequence>MRQYDHDDEEMYTEQVYRVTNAMPERYPRSRVRPDELVMEDTLEEEFKSGFEAGGVDEHVAMERLPQRVRYLKLNTTVLPDLIVPYLYGDRQSRINAIMDQTGCTIDYCPLSPEEQGQSPQSMSYMMNFLVSAETVPQLEAACKMLRNVVDRVQFHVQQKLAVASSMRRRSGSIRHEAPERIEDEVEYLHGGVYGSFVKAEPIVYDQMPPREYPHRYHQEMLLDDNDFDMEPMWMENRRYTVPDPSRRFRPVRTVYRRVPVKAVEKLGSKSLPLGEVADSYGKSDLDAELDIPDAVGIWSTDAMKSEEEVKRAVKEENHLEIPVEAPSYVSPFFNDMVNESSTSVAMVGAQRRLLRELAKSDPYYYVRPLKLTKGPRSIGSSSCSFGCFGGSSTKWERKVVSQVSSRMKWFDSVAYSLAKVSGGKELLSRKKMNSTIRKLHLVALQLHCLLSHLYCVRKRLKCREIDSLPTALNNSYHEKRMNGYKSRLKLMVHQPQLHSNVPEELLRDTFEFFPELLLCVDMWGNDLRDGVAEKPSDVLSLKIPRDLLERARSRFFDFEGDKNGLLQSICEELLNILCLWNDFKWGESLESLTINAIVTFEERVKSSIRKILGIHSTHLLATWSEKILARPDLLYHIRMTQPNVYYSDTVPTGVFFQSGDKSVSLSSSNQHEEECEDSSESNDSWIPQDKTNDEPTSTVIFRLDDGLRPLRVHDLRSVAGKNLEQHVLKWSDVYNIRQQYQSLANNLGTFVRDSSTTESPSNILERIASSRNILNEAVQTSEKLALHSVGHQLPMELREGGEGGALADIESTDDSADEAERRQNENANLGGHLPTEKTEQPDAEMSPDVNEEETEPLDDQTDVKDLIEIVTSTNHDVTEICSQRSRSARVREKLQGQSVELARQSIQIFHNFLQASNRS</sequence>
<protein>
    <submittedName>
        <fullName evidence="2">Uncharacterized protein</fullName>
    </submittedName>
</protein>
<dbReference type="AlphaFoldDB" id="A0A8K1C983"/>
<feature type="compositionally biased region" description="Acidic residues" evidence="1">
    <location>
        <begin position="850"/>
        <end position="861"/>
    </location>
</feature>
<reference evidence="2" key="1">
    <citation type="submission" date="2019-03" db="EMBL/GenBank/DDBJ databases">
        <title>Long read genome sequence of the mycoparasitic Pythium oligandrum ATCC 38472 isolated from sugarbeet rhizosphere.</title>
        <authorList>
            <person name="Gaulin E."/>
        </authorList>
    </citation>
    <scope>NUCLEOTIDE SEQUENCE</scope>
    <source>
        <strain evidence="2">ATCC 38472_TT</strain>
    </source>
</reference>
<comment type="caution">
    <text evidence="2">The sequence shown here is derived from an EMBL/GenBank/DDBJ whole genome shotgun (WGS) entry which is preliminary data.</text>
</comment>
<dbReference type="Proteomes" id="UP000794436">
    <property type="component" value="Unassembled WGS sequence"/>
</dbReference>
<organism evidence="2 3">
    <name type="scientific">Pythium oligandrum</name>
    <name type="common">Mycoparasitic fungus</name>
    <dbReference type="NCBI Taxonomy" id="41045"/>
    <lineage>
        <taxon>Eukaryota</taxon>
        <taxon>Sar</taxon>
        <taxon>Stramenopiles</taxon>
        <taxon>Oomycota</taxon>
        <taxon>Peronosporomycetes</taxon>
        <taxon>Pythiales</taxon>
        <taxon>Pythiaceae</taxon>
        <taxon>Pythium</taxon>
    </lineage>
</organism>
<dbReference type="OrthoDB" id="114791at2759"/>
<keyword evidence="3" id="KW-1185">Reference proteome</keyword>
<evidence type="ECO:0000256" key="1">
    <source>
        <dbReference type="SAM" id="MobiDB-lite"/>
    </source>
</evidence>
<feature type="region of interest" description="Disordered" evidence="1">
    <location>
        <begin position="666"/>
        <end position="694"/>
    </location>
</feature>
<name>A0A8K1C983_PYTOL</name>
<evidence type="ECO:0000313" key="3">
    <source>
        <dbReference type="Proteomes" id="UP000794436"/>
    </source>
</evidence>
<feature type="region of interest" description="Disordered" evidence="1">
    <location>
        <begin position="806"/>
        <end position="864"/>
    </location>
</feature>
<dbReference type="EMBL" id="SPLM01000112">
    <property type="protein sequence ID" value="TMW58287.1"/>
    <property type="molecule type" value="Genomic_DNA"/>
</dbReference>
<evidence type="ECO:0000313" key="2">
    <source>
        <dbReference type="EMBL" id="TMW58287.1"/>
    </source>
</evidence>
<accession>A0A8K1C983</accession>
<gene>
    <name evidence="2" type="ORF">Poli38472_011875</name>
</gene>